<proteinExistence type="predicted"/>
<evidence type="ECO:0000313" key="1">
    <source>
        <dbReference type="EMBL" id="BBD06789.1"/>
    </source>
</evidence>
<sequence>MLRIPATVASDAMRMSGPVLMSVVNVTVIPGVAGTIASEELVGKISGAGRFAMKMGCVAHWDWSGVYGKY</sequence>
<keyword evidence="1" id="KW-0645">Protease</keyword>
<keyword evidence="2" id="KW-1185">Reference proteome</keyword>
<dbReference type="GO" id="GO:0004177">
    <property type="term" value="F:aminopeptidase activity"/>
    <property type="evidence" value="ECO:0007669"/>
    <property type="project" value="UniProtKB-KW"/>
</dbReference>
<keyword evidence="1" id="KW-0378">Hydrolase</keyword>
<evidence type="ECO:0000313" key="2">
    <source>
        <dbReference type="Proteomes" id="UP000269883"/>
    </source>
</evidence>
<gene>
    <name evidence="1" type="ORF">DFE_0063</name>
</gene>
<keyword evidence="1" id="KW-0031">Aminopeptidase</keyword>
<name>A0A2Z6AU89_9BACT</name>
<dbReference type="AlphaFoldDB" id="A0A2Z6AU89"/>
<protein>
    <submittedName>
        <fullName evidence="1">Putative aminopeptidase</fullName>
    </submittedName>
</protein>
<dbReference type="EMBL" id="AP017378">
    <property type="protein sequence ID" value="BBD06789.1"/>
    <property type="molecule type" value="Genomic_DNA"/>
</dbReference>
<dbReference type="Proteomes" id="UP000269883">
    <property type="component" value="Chromosome"/>
</dbReference>
<accession>A0A2Z6AU89</accession>
<dbReference type="KEGG" id="dfl:DFE_0063"/>
<organism evidence="1 2">
    <name type="scientific">Desulfovibrio ferrophilus</name>
    <dbReference type="NCBI Taxonomy" id="241368"/>
    <lineage>
        <taxon>Bacteria</taxon>
        <taxon>Pseudomonadati</taxon>
        <taxon>Thermodesulfobacteriota</taxon>
        <taxon>Desulfovibrionia</taxon>
        <taxon>Desulfovibrionales</taxon>
        <taxon>Desulfovibrionaceae</taxon>
        <taxon>Desulfovibrio</taxon>
    </lineage>
</organism>
<reference evidence="1 2" key="1">
    <citation type="journal article" date="2018" name="Sci. Adv.">
        <title>Multi-heme cytochromes provide a pathway for survival in energy-limited environments.</title>
        <authorList>
            <person name="Deng X."/>
            <person name="Dohmae N."/>
            <person name="Nealson K.H."/>
            <person name="Hashimoto K."/>
            <person name="Okamoto A."/>
        </authorList>
    </citation>
    <scope>NUCLEOTIDE SEQUENCE [LARGE SCALE GENOMIC DNA]</scope>
    <source>
        <strain evidence="1 2">IS5</strain>
    </source>
</reference>